<dbReference type="Proteomes" id="UP000260758">
    <property type="component" value="Unassembled WGS sequence"/>
</dbReference>
<dbReference type="RefSeq" id="WP_117718235.1">
    <property type="nucleotide sequence ID" value="NZ_QSTP01000001.1"/>
</dbReference>
<keyword evidence="1" id="KW-1133">Transmembrane helix</keyword>
<comment type="caution">
    <text evidence="2">The sequence shown here is derived from an EMBL/GenBank/DDBJ whole genome shotgun (WGS) entry which is preliminary data.</text>
</comment>
<feature type="transmembrane region" description="Helical" evidence="1">
    <location>
        <begin position="146"/>
        <end position="168"/>
    </location>
</feature>
<evidence type="ECO:0000256" key="1">
    <source>
        <dbReference type="SAM" id="Phobius"/>
    </source>
</evidence>
<evidence type="ECO:0000313" key="2">
    <source>
        <dbReference type="EMBL" id="RGM75476.1"/>
    </source>
</evidence>
<feature type="transmembrane region" description="Helical" evidence="1">
    <location>
        <begin position="65"/>
        <end position="86"/>
    </location>
</feature>
<dbReference type="AlphaFoldDB" id="A0A3E4YL34"/>
<dbReference type="EMBL" id="QSTP01000001">
    <property type="protein sequence ID" value="RGM75476.1"/>
    <property type="molecule type" value="Genomic_DNA"/>
</dbReference>
<protein>
    <submittedName>
        <fullName evidence="2">Uncharacterized protein</fullName>
    </submittedName>
</protein>
<name>A0A3E4YL34_9FIRM</name>
<feature type="transmembrane region" description="Helical" evidence="1">
    <location>
        <begin position="106"/>
        <end position="139"/>
    </location>
</feature>
<keyword evidence="1" id="KW-0812">Transmembrane</keyword>
<gene>
    <name evidence="2" type="ORF">DXB99_02835</name>
</gene>
<organism evidence="2 3">
    <name type="scientific">Agathobacter rectalis</name>
    <dbReference type="NCBI Taxonomy" id="39491"/>
    <lineage>
        <taxon>Bacteria</taxon>
        <taxon>Bacillati</taxon>
        <taxon>Bacillota</taxon>
        <taxon>Clostridia</taxon>
        <taxon>Lachnospirales</taxon>
        <taxon>Lachnospiraceae</taxon>
        <taxon>Agathobacter</taxon>
    </lineage>
</organism>
<proteinExistence type="predicted"/>
<reference evidence="2 3" key="1">
    <citation type="submission" date="2018-08" db="EMBL/GenBank/DDBJ databases">
        <title>A genome reference for cultivated species of the human gut microbiota.</title>
        <authorList>
            <person name="Zou Y."/>
            <person name="Xue W."/>
            <person name="Luo G."/>
        </authorList>
    </citation>
    <scope>NUCLEOTIDE SEQUENCE [LARGE SCALE GENOMIC DNA]</scope>
    <source>
        <strain evidence="2 3">OM07-13</strain>
    </source>
</reference>
<feature type="transmembrane region" description="Helical" evidence="1">
    <location>
        <begin position="34"/>
        <end position="53"/>
    </location>
</feature>
<sequence length="229" mass="26580">MGALRVICCLLILYSVIALFITTENIIEDNHLYLMLKHSIMVVLSIILFAYSFSSKFNIPNNTQIINYIFLDIVFIDLVFHIYCWYRHMKHISIKRPEIYDELSILILLPLLFTTSNVTIACISISLIYLLVSIGLVVISKQLHNLFNVLIRVFGSTILFVLLIIAIINPTFILSTEILFAYRTIQILHIVISVWVILNEYRRDESSGCREYHLFNLLYGIIKLTISFL</sequence>
<evidence type="ECO:0000313" key="3">
    <source>
        <dbReference type="Proteomes" id="UP000260758"/>
    </source>
</evidence>
<feature type="transmembrane region" description="Helical" evidence="1">
    <location>
        <begin position="180"/>
        <end position="198"/>
    </location>
</feature>
<accession>A0A3E4YL34</accession>
<keyword evidence="1" id="KW-0472">Membrane</keyword>